<feature type="transmembrane region" description="Helical" evidence="10">
    <location>
        <begin position="309"/>
        <end position="332"/>
    </location>
</feature>
<feature type="transmembrane region" description="Helical" evidence="10">
    <location>
        <begin position="162"/>
        <end position="179"/>
    </location>
</feature>
<reference evidence="11 12" key="1">
    <citation type="submission" date="2016-10" db="EMBL/GenBank/DDBJ databases">
        <authorList>
            <person name="de Groot N.N."/>
        </authorList>
    </citation>
    <scope>NUCLEOTIDE SEQUENCE [LARGE SCALE GENOMIC DNA]</scope>
    <source>
        <strain evidence="11 12">CGMCC 1.5058</strain>
    </source>
</reference>
<evidence type="ECO:0000313" key="12">
    <source>
        <dbReference type="Proteomes" id="UP000183255"/>
    </source>
</evidence>
<feature type="transmembrane region" description="Helical" evidence="10">
    <location>
        <begin position="261"/>
        <end position="283"/>
    </location>
</feature>
<keyword evidence="7 10" id="KW-1133">Transmembrane helix</keyword>
<feature type="transmembrane region" description="Helical" evidence="10">
    <location>
        <begin position="185"/>
        <end position="204"/>
    </location>
</feature>
<dbReference type="InterPro" id="IPR045070">
    <property type="entry name" value="MATE_MepA-like"/>
</dbReference>
<feature type="transmembrane region" description="Helical" evidence="10">
    <location>
        <begin position="94"/>
        <end position="117"/>
    </location>
</feature>
<dbReference type="PANTHER" id="PTHR43823:SF3">
    <property type="entry name" value="MULTIDRUG EXPORT PROTEIN MEPA"/>
    <property type="match status" value="1"/>
</dbReference>
<dbReference type="PANTHER" id="PTHR43823">
    <property type="entry name" value="SPORULATION PROTEIN YKVU"/>
    <property type="match status" value="1"/>
</dbReference>
<keyword evidence="8 10" id="KW-0472">Membrane</keyword>
<evidence type="ECO:0000256" key="5">
    <source>
        <dbReference type="ARBA" id="ARBA00022475"/>
    </source>
</evidence>
<feature type="transmembrane region" description="Helical" evidence="10">
    <location>
        <begin position="12"/>
        <end position="35"/>
    </location>
</feature>
<evidence type="ECO:0000256" key="4">
    <source>
        <dbReference type="ARBA" id="ARBA00022448"/>
    </source>
</evidence>
<dbReference type="GO" id="GO:0046677">
    <property type="term" value="P:response to antibiotic"/>
    <property type="evidence" value="ECO:0007669"/>
    <property type="project" value="UniProtKB-KW"/>
</dbReference>
<dbReference type="InterPro" id="IPR002528">
    <property type="entry name" value="MATE_fam"/>
</dbReference>
<evidence type="ECO:0000256" key="6">
    <source>
        <dbReference type="ARBA" id="ARBA00022692"/>
    </source>
</evidence>
<feature type="transmembrane region" description="Helical" evidence="10">
    <location>
        <begin position="352"/>
        <end position="374"/>
    </location>
</feature>
<evidence type="ECO:0000256" key="9">
    <source>
        <dbReference type="ARBA" id="ARBA00023251"/>
    </source>
</evidence>
<feature type="transmembrane region" description="Helical" evidence="10">
    <location>
        <begin position="230"/>
        <end position="255"/>
    </location>
</feature>
<dbReference type="RefSeq" id="WP_031574464.1">
    <property type="nucleotide sequence ID" value="NZ_FNDZ01000001.1"/>
</dbReference>
<dbReference type="PIRSF" id="PIRSF006603">
    <property type="entry name" value="DinF"/>
    <property type="match status" value="1"/>
</dbReference>
<name>A0A1G8ID41_9CLOT</name>
<sequence length="442" mass="48453">MKQSVFNTFLRYVSLNIMGMMAISIYILADTFFIAKSLGPLGLTALNFSISIYSIQHGVGLMIGVGGATRFAILKSVGKEKESREIFQHALKTGLMFSLFFMLAGILFTEQIATLLGADNETFAMTKTYLGTILLFSPFFLFNNILLAFVRNDHNPKGAMTAMIAGSLSNIILDYIFMFTLGMGIFGAVFATSLAPLISMIFLVPHFRRRKELFEGFARSFSWRIMMDHFTLGASSFVVEVSSGLVLMIFNLVILKLEGNLGVAAYGIVANLALVCLAIFTGLSQGMQPLVSKYYGQKKEKQLKDVLKYGLYSAALIGGILYLTALLFSAPMVAAFNGEDNEKIALLAERGLVLYFSGLLLAGVNIIISTYLSAVERASHGFLLSLLRGVFVMVPMVMILAELFKMDGVWMSFLATEVLVIGCSLYFIGKEKSLPVKKSIPA</sequence>
<evidence type="ECO:0000256" key="1">
    <source>
        <dbReference type="ARBA" id="ARBA00004651"/>
    </source>
</evidence>
<feature type="transmembrane region" description="Helical" evidence="10">
    <location>
        <begin position="410"/>
        <end position="429"/>
    </location>
</feature>
<dbReference type="CDD" id="cd13143">
    <property type="entry name" value="MATE_MepA_like"/>
    <property type="match status" value="1"/>
</dbReference>
<dbReference type="GO" id="GO:0042910">
    <property type="term" value="F:xenobiotic transmembrane transporter activity"/>
    <property type="evidence" value="ECO:0007669"/>
    <property type="project" value="InterPro"/>
</dbReference>
<evidence type="ECO:0000256" key="2">
    <source>
        <dbReference type="ARBA" id="ARBA00008417"/>
    </source>
</evidence>
<comment type="subcellular location">
    <subcellularLocation>
        <location evidence="1">Cell membrane</location>
        <topology evidence="1">Multi-pass membrane protein</topology>
    </subcellularLocation>
</comment>
<dbReference type="Proteomes" id="UP000183255">
    <property type="component" value="Unassembled WGS sequence"/>
</dbReference>
<feature type="transmembrane region" description="Helical" evidence="10">
    <location>
        <begin position="129"/>
        <end position="150"/>
    </location>
</feature>
<dbReference type="InterPro" id="IPR051327">
    <property type="entry name" value="MATE_MepA_subfamily"/>
</dbReference>
<evidence type="ECO:0000256" key="3">
    <source>
        <dbReference type="ARBA" id="ARBA00022106"/>
    </source>
</evidence>
<accession>A0A1G8ID41</accession>
<proteinExistence type="inferred from homology"/>
<dbReference type="InterPro" id="IPR048279">
    <property type="entry name" value="MdtK-like"/>
</dbReference>
<keyword evidence="5" id="KW-1003">Cell membrane</keyword>
<dbReference type="Pfam" id="PF01554">
    <property type="entry name" value="MatE"/>
    <property type="match status" value="2"/>
</dbReference>
<feature type="transmembrane region" description="Helical" evidence="10">
    <location>
        <begin position="55"/>
        <end position="73"/>
    </location>
</feature>
<protein>
    <recommendedName>
        <fullName evidence="3">Multidrug export protein MepA</fullName>
    </recommendedName>
</protein>
<feature type="transmembrane region" description="Helical" evidence="10">
    <location>
        <begin position="386"/>
        <end position="404"/>
    </location>
</feature>
<evidence type="ECO:0000256" key="10">
    <source>
        <dbReference type="SAM" id="Phobius"/>
    </source>
</evidence>
<gene>
    <name evidence="11" type="ORF">SAMN05421804_101849</name>
</gene>
<dbReference type="GO" id="GO:0015297">
    <property type="term" value="F:antiporter activity"/>
    <property type="evidence" value="ECO:0007669"/>
    <property type="project" value="InterPro"/>
</dbReference>
<dbReference type="GO" id="GO:0005886">
    <property type="term" value="C:plasma membrane"/>
    <property type="evidence" value="ECO:0007669"/>
    <property type="project" value="UniProtKB-SubCell"/>
</dbReference>
<dbReference type="AlphaFoldDB" id="A0A1G8ID41"/>
<comment type="similarity">
    <text evidence="2">Belongs to the multi antimicrobial extrusion (MATE) (TC 2.A.66.1) family. MepA subfamily.</text>
</comment>
<keyword evidence="9" id="KW-0046">Antibiotic resistance</keyword>
<dbReference type="EMBL" id="FNDZ01000001">
    <property type="protein sequence ID" value="SDI16835.1"/>
    <property type="molecule type" value="Genomic_DNA"/>
</dbReference>
<organism evidence="11 12">
    <name type="scientific">Proteiniclasticum ruminis</name>
    <dbReference type="NCBI Taxonomy" id="398199"/>
    <lineage>
        <taxon>Bacteria</taxon>
        <taxon>Bacillati</taxon>
        <taxon>Bacillota</taxon>
        <taxon>Clostridia</taxon>
        <taxon>Eubacteriales</taxon>
        <taxon>Clostridiaceae</taxon>
        <taxon>Proteiniclasticum</taxon>
    </lineage>
</organism>
<evidence type="ECO:0000256" key="8">
    <source>
        <dbReference type="ARBA" id="ARBA00023136"/>
    </source>
</evidence>
<keyword evidence="6 10" id="KW-0812">Transmembrane</keyword>
<evidence type="ECO:0000313" key="11">
    <source>
        <dbReference type="EMBL" id="SDI16835.1"/>
    </source>
</evidence>
<keyword evidence="4" id="KW-0813">Transport</keyword>
<evidence type="ECO:0000256" key="7">
    <source>
        <dbReference type="ARBA" id="ARBA00022989"/>
    </source>
</evidence>